<dbReference type="Pfam" id="PF00005">
    <property type="entry name" value="ABC_tran"/>
    <property type="match status" value="1"/>
</dbReference>
<feature type="transmembrane region" description="Helical" evidence="7">
    <location>
        <begin position="525"/>
        <end position="551"/>
    </location>
</feature>
<evidence type="ECO:0000256" key="7">
    <source>
        <dbReference type="SAM" id="Phobius"/>
    </source>
</evidence>
<dbReference type="SUPFAM" id="SSF52540">
    <property type="entry name" value="P-loop containing nucleoside triphosphate hydrolases"/>
    <property type="match status" value="1"/>
</dbReference>
<feature type="domain" description="ABC transporter" evidence="9">
    <location>
        <begin position="196"/>
        <end position="528"/>
    </location>
</feature>
<evidence type="ECO:0000256" key="1">
    <source>
        <dbReference type="ARBA" id="ARBA00004141"/>
    </source>
</evidence>
<comment type="subcellular location">
    <subcellularLocation>
        <location evidence="1">Membrane</location>
        <topology evidence="1">Multi-pass membrane protein</topology>
    </subcellularLocation>
</comment>
<evidence type="ECO:0000256" key="4">
    <source>
        <dbReference type="ARBA" id="ARBA00022692"/>
    </source>
</evidence>
<dbReference type="GO" id="GO:0005886">
    <property type="term" value="C:plasma membrane"/>
    <property type="evidence" value="ECO:0007669"/>
    <property type="project" value="TreeGrafter"/>
</dbReference>
<dbReference type="PANTHER" id="PTHR48041:SF116">
    <property type="entry name" value="PROTEIN BROWN"/>
    <property type="match status" value="1"/>
</dbReference>
<dbReference type="Proteomes" id="UP000663862">
    <property type="component" value="Unassembled WGS sequence"/>
</dbReference>
<accession>A0A820J8R8</accession>
<dbReference type="PANTHER" id="PTHR48041">
    <property type="entry name" value="ABC TRANSPORTER G FAMILY MEMBER 28"/>
    <property type="match status" value="1"/>
</dbReference>
<dbReference type="GO" id="GO:0005524">
    <property type="term" value="F:ATP binding"/>
    <property type="evidence" value="ECO:0007669"/>
    <property type="project" value="InterPro"/>
</dbReference>
<dbReference type="Gene3D" id="1.20.1050.130">
    <property type="match status" value="1"/>
</dbReference>
<dbReference type="InterPro" id="IPR004045">
    <property type="entry name" value="Glutathione_S-Trfase_N"/>
</dbReference>
<feature type="transmembrane region" description="Helical" evidence="7">
    <location>
        <begin position="563"/>
        <end position="590"/>
    </location>
</feature>
<dbReference type="SUPFAM" id="SSF52833">
    <property type="entry name" value="Thioredoxin-like"/>
    <property type="match status" value="1"/>
</dbReference>
<gene>
    <name evidence="10" type="ORF">TSG867_LOCUS7609</name>
</gene>
<proteinExistence type="inferred from homology"/>
<dbReference type="InterPro" id="IPR027417">
    <property type="entry name" value="P-loop_NTPase"/>
</dbReference>
<evidence type="ECO:0000256" key="6">
    <source>
        <dbReference type="ARBA" id="ARBA00023136"/>
    </source>
</evidence>
<keyword evidence="6 7" id="KW-0472">Membrane</keyword>
<dbReference type="EMBL" id="CAJOBQ010000301">
    <property type="protein sequence ID" value="CAF4321847.1"/>
    <property type="molecule type" value="Genomic_DNA"/>
</dbReference>
<dbReference type="InterPro" id="IPR013525">
    <property type="entry name" value="ABC2_TM"/>
</dbReference>
<dbReference type="GO" id="GO:0140359">
    <property type="term" value="F:ABC-type transporter activity"/>
    <property type="evidence" value="ECO:0007669"/>
    <property type="project" value="InterPro"/>
</dbReference>
<feature type="domain" description="GST N-terminal" evidence="8">
    <location>
        <begin position="10"/>
        <end position="101"/>
    </location>
</feature>
<evidence type="ECO:0000256" key="5">
    <source>
        <dbReference type="ARBA" id="ARBA00022989"/>
    </source>
</evidence>
<evidence type="ECO:0000259" key="9">
    <source>
        <dbReference type="PROSITE" id="PS50893"/>
    </source>
</evidence>
<sequence>MSTIASEEKIKIRLRYWNVRGRIQPIRFMLEDVAAKYPNVDYQEDFELLEKAAEQWPIHKADSKISGPFGNLPVLTWNDTDIIAQTLPIGQFIARKFGMYGTPKTANADPVVFQGLIDGVVSCAYTDVIMSLFLILYSQVEFDNPEHAYAMLSSTPFFYDQHEPTIADYFVFYAFTLAKDFHSALLPTEEGSEALRKFEQVMRERPALAKYFSESRLFDRFSGSPTEQEYRAKIAATKINVSVVKHEILIGSLFRITEFGIAVDNMKQVIEAEMFLGHDEAPKKLSTSETDASPTTITVYMADKKFSDDHASRISSRKNARVSMDFSSKGTHSFRNINYVIGATGCAFIDRYPPGSSYKYVVGYIVQDDIISGTLTVKENLMFSANAHLSDDISNDERKQRVTKVMHDFRLEACADTKGGAEFLRGVSGGERQRTCIGVELILSRKILFLDEPTTVLDASTAQNVMECLKQYRPLAVQLLIFSIHQPRYFIFKLFDTVLLMAQVVVAIVLGLVENVSGYCRNTTFFIAKAFCDVLPIRIVSSILFSLIAYFMTGLEQSAGQFFGFLVTVFMTSAFGSAICLFVSAAYSYVQ</sequence>
<comment type="caution">
    <text evidence="10">The sequence shown here is derived from an EMBL/GenBank/DDBJ whole genome shotgun (WGS) entry which is preliminary data.</text>
</comment>
<dbReference type="GO" id="GO:0016887">
    <property type="term" value="F:ATP hydrolysis activity"/>
    <property type="evidence" value="ECO:0007669"/>
    <property type="project" value="InterPro"/>
</dbReference>
<dbReference type="PROSITE" id="PS50404">
    <property type="entry name" value="GST_NTER"/>
    <property type="match status" value="1"/>
</dbReference>
<evidence type="ECO:0000256" key="2">
    <source>
        <dbReference type="ARBA" id="ARBA00005814"/>
    </source>
</evidence>
<name>A0A820J8R8_9BILA</name>
<dbReference type="InterPro" id="IPR036249">
    <property type="entry name" value="Thioredoxin-like_sf"/>
</dbReference>
<reference evidence="10" key="1">
    <citation type="submission" date="2021-02" db="EMBL/GenBank/DDBJ databases">
        <authorList>
            <person name="Nowell W R."/>
        </authorList>
    </citation>
    <scope>NUCLEOTIDE SEQUENCE</scope>
</reference>
<feature type="transmembrane region" description="Helical" evidence="7">
    <location>
        <begin position="490"/>
        <end position="513"/>
    </location>
</feature>
<evidence type="ECO:0000313" key="11">
    <source>
        <dbReference type="Proteomes" id="UP000663862"/>
    </source>
</evidence>
<evidence type="ECO:0000313" key="10">
    <source>
        <dbReference type="EMBL" id="CAF4321847.1"/>
    </source>
</evidence>
<dbReference type="InterPro" id="IPR003439">
    <property type="entry name" value="ABC_transporter-like_ATP-bd"/>
</dbReference>
<dbReference type="Pfam" id="PF01061">
    <property type="entry name" value="ABC2_membrane"/>
    <property type="match status" value="1"/>
</dbReference>
<dbReference type="InterPro" id="IPR050352">
    <property type="entry name" value="ABCG_transporters"/>
</dbReference>
<evidence type="ECO:0008006" key="12">
    <source>
        <dbReference type="Google" id="ProtNLM"/>
    </source>
</evidence>
<keyword evidence="4 7" id="KW-0812">Transmembrane</keyword>
<evidence type="ECO:0000259" key="8">
    <source>
        <dbReference type="PROSITE" id="PS50404"/>
    </source>
</evidence>
<comment type="similarity">
    <text evidence="2">Belongs to the ABC transporter superfamily. ABCG family. Eye pigment precursor importer (TC 3.A.1.204) subfamily.</text>
</comment>
<evidence type="ECO:0000256" key="3">
    <source>
        <dbReference type="ARBA" id="ARBA00022448"/>
    </source>
</evidence>
<dbReference type="AlphaFoldDB" id="A0A820J8R8"/>
<dbReference type="CDD" id="cd03039">
    <property type="entry name" value="GST_N_Sigma_like"/>
    <property type="match status" value="1"/>
</dbReference>
<keyword evidence="5 7" id="KW-1133">Transmembrane helix</keyword>
<dbReference type="Gene3D" id="3.40.50.300">
    <property type="entry name" value="P-loop containing nucleotide triphosphate hydrolases"/>
    <property type="match status" value="1"/>
</dbReference>
<organism evidence="10 11">
    <name type="scientific">Rotaria socialis</name>
    <dbReference type="NCBI Taxonomy" id="392032"/>
    <lineage>
        <taxon>Eukaryota</taxon>
        <taxon>Metazoa</taxon>
        <taxon>Spiralia</taxon>
        <taxon>Gnathifera</taxon>
        <taxon>Rotifera</taxon>
        <taxon>Eurotatoria</taxon>
        <taxon>Bdelloidea</taxon>
        <taxon>Philodinida</taxon>
        <taxon>Philodinidae</taxon>
        <taxon>Rotaria</taxon>
    </lineage>
</organism>
<keyword evidence="3" id="KW-0813">Transport</keyword>
<dbReference type="PROSITE" id="PS50893">
    <property type="entry name" value="ABC_TRANSPORTER_2"/>
    <property type="match status" value="1"/>
</dbReference>
<protein>
    <recommendedName>
        <fullName evidence="12">ABC transporter domain-containing protein</fullName>
    </recommendedName>
</protein>